<dbReference type="Gene3D" id="2.60.120.920">
    <property type="match status" value="1"/>
</dbReference>
<dbReference type="InterPro" id="IPR017907">
    <property type="entry name" value="Znf_RING_CS"/>
</dbReference>
<sequence length="552" mass="63684">MAEAGDNVNLDLFSCSICLDPLKDPVTIPCGHSYCMQCIQGYWDQDDQRRVYSCPQCRETFSPKPLLKKNTLMAEMMEKQKMTRPKASPPVQSREYVECDICTDDKNKAVQSCLQCLASFCESHIQPHYESPAFRRHKLVSASTHLQENICQRHGKLLEVYCKDDQKYLCYVCLTDGHKGHDTTSAASKWAEKQEELKEVQRKCLHRIQEREKEIKNLKEATETLKSSAQAAVEDSERIFTEMIHSIERRRCELTEMIRAQERAELSVVEEQMEKVEEEIAALRRSNAELEQLLHTEHPILFLQNFQLMSKLPVDGDVTGIKTESRVSFENVKKTLSEMKTQVEFLLQCDTVKTTREVEKVHTAPHTEPTTREELLLYSCELTLDPNTAHEKLLLTEKNRKVTDTEHAQLYPDHPDRFGRYYHVLCTDGLSGRCYWEAECRGQDWSVAVAYKSMKRKGSGNECRLGYNDKSWRLSRYLSRYYFAHSGIETEIPVPSSCRIGVYLDHSEGILAFYSVSDTMTRLRRVQTTFTEPLYPAFGLSGKSTITICELK</sequence>
<name>A0A6J2VL63_CHACN</name>
<evidence type="ECO:0000259" key="8">
    <source>
        <dbReference type="PROSITE" id="PS50089"/>
    </source>
</evidence>
<accession>A0A6J2VL63</accession>
<keyword evidence="5" id="KW-0391">Immunity</keyword>
<gene>
    <name evidence="12" type="primary">LOC115814101</name>
</gene>
<dbReference type="PANTHER" id="PTHR25465">
    <property type="entry name" value="B-BOX DOMAIN CONTAINING"/>
    <property type="match status" value="1"/>
</dbReference>
<evidence type="ECO:0000256" key="1">
    <source>
        <dbReference type="ARBA" id="ARBA00022588"/>
    </source>
</evidence>
<dbReference type="Pfam" id="PF15227">
    <property type="entry name" value="zf-C3HC4_4"/>
    <property type="match status" value="1"/>
</dbReference>
<dbReference type="SMART" id="SM00336">
    <property type="entry name" value="BBOX"/>
    <property type="match status" value="1"/>
</dbReference>
<feature type="domain" description="B30.2/SPRY" evidence="10">
    <location>
        <begin position="362"/>
        <end position="552"/>
    </location>
</feature>
<evidence type="ECO:0000256" key="4">
    <source>
        <dbReference type="ARBA" id="ARBA00022833"/>
    </source>
</evidence>
<reference evidence="12" key="1">
    <citation type="submission" date="2025-08" db="UniProtKB">
        <authorList>
            <consortium name="RefSeq"/>
        </authorList>
    </citation>
    <scope>IDENTIFICATION</scope>
</reference>
<evidence type="ECO:0000259" key="9">
    <source>
        <dbReference type="PROSITE" id="PS50119"/>
    </source>
</evidence>
<protein>
    <submittedName>
        <fullName evidence="12">E3 ubiquitin/ISG15 ligase TRIM25-like</fullName>
    </submittedName>
</protein>
<keyword evidence="1" id="KW-0399">Innate immunity</keyword>
<dbReference type="SMART" id="SM00589">
    <property type="entry name" value="PRY"/>
    <property type="match status" value="1"/>
</dbReference>
<dbReference type="Pfam" id="PF25600">
    <property type="entry name" value="TRIM_CC"/>
    <property type="match status" value="1"/>
</dbReference>
<dbReference type="GeneID" id="115814101"/>
<dbReference type="OrthoDB" id="6270329at2759"/>
<dbReference type="InterPro" id="IPR013083">
    <property type="entry name" value="Znf_RING/FYVE/PHD"/>
</dbReference>
<evidence type="ECO:0000259" key="10">
    <source>
        <dbReference type="PROSITE" id="PS50188"/>
    </source>
</evidence>
<dbReference type="Pfam" id="PF00643">
    <property type="entry name" value="zf-B_box"/>
    <property type="match status" value="1"/>
</dbReference>
<evidence type="ECO:0000256" key="5">
    <source>
        <dbReference type="ARBA" id="ARBA00022859"/>
    </source>
</evidence>
<dbReference type="PROSITE" id="PS50089">
    <property type="entry name" value="ZF_RING_2"/>
    <property type="match status" value="1"/>
</dbReference>
<dbReference type="SUPFAM" id="SSF57845">
    <property type="entry name" value="B-box zinc-binding domain"/>
    <property type="match status" value="1"/>
</dbReference>
<dbReference type="InterPro" id="IPR006574">
    <property type="entry name" value="PRY"/>
</dbReference>
<dbReference type="Proteomes" id="UP000504632">
    <property type="component" value="Chromosome 6"/>
</dbReference>
<evidence type="ECO:0000256" key="6">
    <source>
        <dbReference type="PROSITE-ProRule" id="PRU00024"/>
    </source>
</evidence>
<dbReference type="InterPro" id="IPR051051">
    <property type="entry name" value="E3_ubiq-ligase_TRIM/RNF"/>
</dbReference>
<dbReference type="InterPro" id="IPR013320">
    <property type="entry name" value="ConA-like_dom_sf"/>
</dbReference>
<dbReference type="InterPro" id="IPR043136">
    <property type="entry name" value="B30.2/SPRY_sf"/>
</dbReference>
<dbReference type="InterPro" id="IPR000315">
    <property type="entry name" value="Znf_B-box"/>
</dbReference>
<dbReference type="InterPro" id="IPR001841">
    <property type="entry name" value="Znf_RING"/>
</dbReference>
<feature type="coiled-coil region" evidence="7">
    <location>
        <begin position="259"/>
        <end position="296"/>
    </location>
</feature>
<dbReference type="AlphaFoldDB" id="A0A6J2VL63"/>
<evidence type="ECO:0000256" key="7">
    <source>
        <dbReference type="SAM" id="Coils"/>
    </source>
</evidence>
<feature type="domain" description="B box-type" evidence="9">
    <location>
        <begin position="146"/>
        <end position="186"/>
    </location>
</feature>
<evidence type="ECO:0000256" key="2">
    <source>
        <dbReference type="ARBA" id="ARBA00022723"/>
    </source>
</evidence>
<dbReference type="SUPFAM" id="SSF57850">
    <property type="entry name" value="RING/U-box"/>
    <property type="match status" value="1"/>
</dbReference>
<dbReference type="GO" id="GO:0005737">
    <property type="term" value="C:cytoplasm"/>
    <property type="evidence" value="ECO:0007669"/>
    <property type="project" value="UniProtKB-ARBA"/>
</dbReference>
<evidence type="ECO:0000256" key="3">
    <source>
        <dbReference type="ARBA" id="ARBA00022771"/>
    </source>
</evidence>
<evidence type="ECO:0000313" key="12">
    <source>
        <dbReference type="RefSeq" id="XP_030632684.1"/>
    </source>
</evidence>
<dbReference type="InterPro" id="IPR058030">
    <property type="entry name" value="TRIM8/14/16/25/29/45/65_CC"/>
</dbReference>
<dbReference type="InterPro" id="IPR003877">
    <property type="entry name" value="SPRY_dom"/>
</dbReference>
<feature type="coiled-coil region" evidence="7">
    <location>
        <begin position="201"/>
        <end position="228"/>
    </location>
</feature>
<dbReference type="InParanoid" id="A0A6J2VL63"/>
<dbReference type="SMART" id="SM00184">
    <property type="entry name" value="RING"/>
    <property type="match status" value="1"/>
</dbReference>
<dbReference type="Gene3D" id="3.30.40.10">
    <property type="entry name" value="Zinc/RING finger domain, C3HC4 (zinc finger)"/>
    <property type="match status" value="1"/>
</dbReference>
<dbReference type="Gene3D" id="3.30.160.60">
    <property type="entry name" value="Classic Zinc Finger"/>
    <property type="match status" value="1"/>
</dbReference>
<dbReference type="PRINTS" id="PR01407">
    <property type="entry name" value="BUTYPHLNCDUF"/>
</dbReference>
<keyword evidence="4" id="KW-0862">Zinc</keyword>
<dbReference type="SMART" id="SM00449">
    <property type="entry name" value="SPRY"/>
    <property type="match status" value="1"/>
</dbReference>
<dbReference type="Gene3D" id="4.10.830.40">
    <property type="match status" value="1"/>
</dbReference>
<dbReference type="CDD" id="cd16040">
    <property type="entry name" value="SPRY_PRY_SNTX"/>
    <property type="match status" value="1"/>
</dbReference>
<keyword evidence="7" id="KW-0175">Coiled coil</keyword>
<dbReference type="CDD" id="cd19769">
    <property type="entry name" value="Bbox2_TRIM16-like"/>
    <property type="match status" value="1"/>
</dbReference>
<keyword evidence="3 6" id="KW-0863">Zinc-finger</keyword>
<dbReference type="GO" id="GO:0045087">
    <property type="term" value="P:innate immune response"/>
    <property type="evidence" value="ECO:0007669"/>
    <property type="project" value="UniProtKB-KW"/>
</dbReference>
<dbReference type="PROSITE" id="PS00518">
    <property type="entry name" value="ZF_RING_1"/>
    <property type="match status" value="1"/>
</dbReference>
<evidence type="ECO:0000313" key="11">
    <source>
        <dbReference type="Proteomes" id="UP000504632"/>
    </source>
</evidence>
<dbReference type="Pfam" id="PF00622">
    <property type="entry name" value="SPRY"/>
    <property type="match status" value="1"/>
</dbReference>
<dbReference type="InterPro" id="IPR001870">
    <property type="entry name" value="B30.2/SPRY"/>
</dbReference>
<proteinExistence type="predicted"/>
<dbReference type="PANTHER" id="PTHR25465:SF5">
    <property type="entry name" value="E3 UBIQUITIN_ISG15 LIGASE TRIM25-RELATED"/>
    <property type="match status" value="1"/>
</dbReference>
<keyword evidence="2" id="KW-0479">Metal-binding</keyword>
<organism evidence="11 12">
    <name type="scientific">Chanos chanos</name>
    <name type="common">Milkfish</name>
    <name type="synonym">Mugil chanos</name>
    <dbReference type="NCBI Taxonomy" id="29144"/>
    <lineage>
        <taxon>Eukaryota</taxon>
        <taxon>Metazoa</taxon>
        <taxon>Chordata</taxon>
        <taxon>Craniata</taxon>
        <taxon>Vertebrata</taxon>
        <taxon>Euteleostomi</taxon>
        <taxon>Actinopterygii</taxon>
        <taxon>Neopterygii</taxon>
        <taxon>Teleostei</taxon>
        <taxon>Ostariophysi</taxon>
        <taxon>Gonorynchiformes</taxon>
        <taxon>Chanidae</taxon>
        <taxon>Chanos</taxon>
    </lineage>
</organism>
<dbReference type="InterPro" id="IPR003879">
    <property type="entry name" value="Butyrophylin_SPRY"/>
</dbReference>
<dbReference type="Pfam" id="PF13765">
    <property type="entry name" value="PRY"/>
    <property type="match status" value="1"/>
</dbReference>
<keyword evidence="11" id="KW-1185">Reference proteome</keyword>
<feature type="domain" description="RING-type" evidence="8">
    <location>
        <begin position="15"/>
        <end position="58"/>
    </location>
</feature>
<dbReference type="GO" id="GO:0008270">
    <property type="term" value="F:zinc ion binding"/>
    <property type="evidence" value="ECO:0007669"/>
    <property type="project" value="UniProtKB-KW"/>
</dbReference>
<dbReference type="RefSeq" id="XP_030632684.1">
    <property type="nucleotide sequence ID" value="XM_030776824.1"/>
</dbReference>
<dbReference type="SUPFAM" id="SSF49899">
    <property type="entry name" value="Concanavalin A-like lectins/glucanases"/>
    <property type="match status" value="1"/>
</dbReference>
<dbReference type="PROSITE" id="PS50188">
    <property type="entry name" value="B302_SPRY"/>
    <property type="match status" value="1"/>
</dbReference>
<dbReference type="PROSITE" id="PS50119">
    <property type="entry name" value="ZF_BBOX"/>
    <property type="match status" value="1"/>
</dbReference>